<comment type="caution">
    <text evidence="3">The sequence shown here is derived from an EMBL/GenBank/DDBJ whole genome shotgun (WGS) entry which is preliminary data.</text>
</comment>
<keyword evidence="4" id="KW-1185">Reference proteome</keyword>
<dbReference type="EMBL" id="WNYA01000010">
    <property type="protein sequence ID" value="KAG8553043.1"/>
    <property type="molecule type" value="Genomic_DNA"/>
</dbReference>
<evidence type="ECO:0000313" key="3">
    <source>
        <dbReference type="EMBL" id="KAG8553043.1"/>
    </source>
</evidence>
<sequence length="96" mass="10783">MHSHAWGVSGLLLGLLWREVSAAGDALTDQNSENLPYWSIILISLACILVMAFLLFAICTICAIMKPQMYPPESWVRCYLPHLAFWGFDAEPNENV</sequence>
<feature type="signal peptide" evidence="2">
    <location>
        <begin position="1"/>
        <end position="22"/>
    </location>
</feature>
<dbReference type="Proteomes" id="UP000824782">
    <property type="component" value="Unassembled WGS sequence"/>
</dbReference>
<evidence type="ECO:0000256" key="2">
    <source>
        <dbReference type="SAM" id="SignalP"/>
    </source>
</evidence>
<evidence type="ECO:0000313" key="4">
    <source>
        <dbReference type="Proteomes" id="UP000824782"/>
    </source>
</evidence>
<keyword evidence="1" id="KW-0472">Membrane</keyword>
<gene>
    <name evidence="3" type="ORF">GDO81_003241</name>
</gene>
<protein>
    <submittedName>
        <fullName evidence="3">Uncharacterized protein</fullName>
    </submittedName>
</protein>
<name>A0AAV7A364_ENGPU</name>
<evidence type="ECO:0000256" key="1">
    <source>
        <dbReference type="SAM" id="Phobius"/>
    </source>
</evidence>
<proteinExistence type="predicted"/>
<accession>A0AAV7A364</accession>
<organism evidence="3 4">
    <name type="scientific">Engystomops pustulosus</name>
    <name type="common">Tungara frog</name>
    <name type="synonym">Physalaemus pustulosus</name>
    <dbReference type="NCBI Taxonomy" id="76066"/>
    <lineage>
        <taxon>Eukaryota</taxon>
        <taxon>Metazoa</taxon>
        <taxon>Chordata</taxon>
        <taxon>Craniata</taxon>
        <taxon>Vertebrata</taxon>
        <taxon>Euteleostomi</taxon>
        <taxon>Amphibia</taxon>
        <taxon>Batrachia</taxon>
        <taxon>Anura</taxon>
        <taxon>Neobatrachia</taxon>
        <taxon>Hyloidea</taxon>
        <taxon>Leptodactylidae</taxon>
        <taxon>Leiuperinae</taxon>
        <taxon>Engystomops</taxon>
    </lineage>
</organism>
<keyword evidence="1" id="KW-0812">Transmembrane</keyword>
<feature type="transmembrane region" description="Helical" evidence="1">
    <location>
        <begin position="38"/>
        <end position="64"/>
    </location>
</feature>
<feature type="chain" id="PRO_5043585874" evidence="2">
    <location>
        <begin position="23"/>
        <end position="96"/>
    </location>
</feature>
<reference evidence="3" key="1">
    <citation type="thesis" date="2020" institute="ProQuest LLC" country="789 East Eisenhower Parkway, Ann Arbor, MI, USA">
        <title>Comparative Genomics and Chromosome Evolution.</title>
        <authorList>
            <person name="Mudd A.B."/>
        </authorList>
    </citation>
    <scope>NUCLEOTIDE SEQUENCE</scope>
    <source>
        <strain evidence="3">237g6f4</strain>
        <tissue evidence="3">Blood</tissue>
    </source>
</reference>
<keyword evidence="1" id="KW-1133">Transmembrane helix</keyword>
<keyword evidence="2" id="KW-0732">Signal</keyword>
<dbReference type="AlphaFoldDB" id="A0AAV7A364"/>